<dbReference type="EMBL" id="CAJNNV010011552">
    <property type="protein sequence ID" value="CAE8599866.1"/>
    <property type="molecule type" value="Genomic_DNA"/>
</dbReference>
<evidence type="ECO:0000313" key="2">
    <source>
        <dbReference type="Proteomes" id="UP000654075"/>
    </source>
</evidence>
<name>A0A813ECL5_POLGL</name>
<gene>
    <name evidence="1" type="ORF">PGLA1383_LOCUS18207</name>
</gene>
<organism evidence="1 2">
    <name type="scientific">Polarella glacialis</name>
    <name type="common">Dinoflagellate</name>
    <dbReference type="NCBI Taxonomy" id="89957"/>
    <lineage>
        <taxon>Eukaryota</taxon>
        <taxon>Sar</taxon>
        <taxon>Alveolata</taxon>
        <taxon>Dinophyceae</taxon>
        <taxon>Suessiales</taxon>
        <taxon>Suessiaceae</taxon>
        <taxon>Polarella</taxon>
    </lineage>
</organism>
<proteinExistence type="predicted"/>
<dbReference type="Proteomes" id="UP000654075">
    <property type="component" value="Unassembled WGS sequence"/>
</dbReference>
<keyword evidence="2" id="KW-1185">Reference proteome</keyword>
<accession>A0A813ECL5</accession>
<reference evidence="1" key="1">
    <citation type="submission" date="2021-02" db="EMBL/GenBank/DDBJ databases">
        <authorList>
            <person name="Dougan E. K."/>
            <person name="Rhodes N."/>
            <person name="Thang M."/>
            <person name="Chan C."/>
        </authorList>
    </citation>
    <scope>NUCLEOTIDE SEQUENCE</scope>
</reference>
<evidence type="ECO:0000313" key="1">
    <source>
        <dbReference type="EMBL" id="CAE8599866.1"/>
    </source>
</evidence>
<protein>
    <submittedName>
        <fullName evidence="1">Uncharacterized protein</fullName>
    </submittedName>
</protein>
<comment type="caution">
    <text evidence="1">The sequence shown here is derived from an EMBL/GenBank/DDBJ whole genome shotgun (WGS) entry which is preliminary data.</text>
</comment>
<feature type="non-terminal residue" evidence="1">
    <location>
        <position position="1"/>
    </location>
</feature>
<dbReference type="AlphaFoldDB" id="A0A813ECL5"/>
<sequence>MAKRLPCSPGQVEDRTPLLALLHDRKASREQVLGAVARLAERHWLTTSGQYLSA</sequence>